<dbReference type="PATRIC" id="fig|1227452.3.peg.3681"/>
<gene>
    <name evidence="3" type="ORF">C442_18509</name>
</gene>
<reference evidence="3 4" key="1">
    <citation type="journal article" date="2014" name="PLoS Genet.">
        <title>Phylogenetically driven sequencing of extremely halophilic archaea reveals strategies for static and dynamic osmo-response.</title>
        <authorList>
            <person name="Becker E.A."/>
            <person name="Seitzer P.M."/>
            <person name="Tritt A."/>
            <person name="Larsen D."/>
            <person name="Krusor M."/>
            <person name="Yao A.I."/>
            <person name="Wu D."/>
            <person name="Madern D."/>
            <person name="Eisen J.A."/>
            <person name="Darling A.E."/>
            <person name="Facciotti M.T."/>
        </authorList>
    </citation>
    <scope>NUCLEOTIDE SEQUENCE [LARGE SCALE GENOMIC DNA]</scope>
    <source>
        <strain evidence="3 4">JCM 13557</strain>
    </source>
</reference>
<evidence type="ECO:0000313" key="4">
    <source>
        <dbReference type="Proteomes" id="UP000011623"/>
    </source>
</evidence>
<keyword evidence="4" id="KW-1185">Reference proteome</keyword>
<protein>
    <recommendedName>
        <fullName evidence="2">RNA polymerase sigma factor 70 region 4 type 2 domain-containing protein</fullName>
    </recommendedName>
</protein>
<dbReference type="InterPro" id="IPR013324">
    <property type="entry name" value="RNA_pol_sigma_r3/r4-like"/>
</dbReference>
<dbReference type="AlphaFoldDB" id="M0K3F1"/>
<dbReference type="InterPro" id="IPR013249">
    <property type="entry name" value="RNA_pol_sigma70_r4_t2"/>
</dbReference>
<dbReference type="GO" id="GO:0006352">
    <property type="term" value="P:DNA-templated transcription initiation"/>
    <property type="evidence" value="ECO:0007669"/>
    <property type="project" value="InterPro"/>
</dbReference>
<dbReference type="Gene3D" id="1.10.10.10">
    <property type="entry name" value="Winged helix-like DNA-binding domain superfamily/Winged helix DNA-binding domain"/>
    <property type="match status" value="1"/>
</dbReference>
<dbReference type="Proteomes" id="UP000011623">
    <property type="component" value="Unassembled WGS sequence"/>
</dbReference>
<comment type="caution">
    <text evidence="3">The sequence shown here is derived from an EMBL/GenBank/DDBJ whole genome shotgun (WGS) entry which is preliminary data.</text>
</comment>
<feature type="compositionally biased region" description="Acidic residues" evidence="1">
    <location>
        <begin position="176"/>
        <end position="185"/>
    </location>
</feature>
<dbReference type="InterPro" id="IPR036388">
    <property type="entry name" value="WH-like_DNA-bd_sf"/>
</dbReference>
<dbReference type="EMBL" id="AOLW01000050">
    <property type="protein sequence ID" value="EMA15962.1"/>
    <property type="molecule type" value="Genomic_DNA"/>
</dbReference>
<dbReference type="SUPFAM" id="SSF88659">
    <property type="entry name" value="Sigma3 and sigma4 domains of RNA polymerase sigma factors"/>
    <property type="match status" value="1"/>
</dbReference>
<dbReference type="GO" id="GO:0003677">
    <property type="term" value="F:DNA binding"/>
    <property type="evidence" value="ECO:0007669"/>
    <property type="project" value="InterPro"/>
</dbReference>
<accession>M0K3F1</accession>
<evidence type="ECO:0000256" key="1">
    <source>
        <dbReference type="SAM" id="MobiDB-lite"/>
    </source>
</evidence>
<feature type="domain" description="RNA polymerase sigma factor 70 region 4 type 2" evidence="2">
    <location>
        <begin position="108"/>
        <end position="151"/>
    </location>
</feature>
<dbReference type="RefSeq" id="WP_008313018.1">
    <property type="nucleotide sequence ID" value="NZ_AOLW01000050.1"/>
</dbReference>
<dbReference type="Pfam" id="PF08281">
    <property type="entry name" value="Sigma70_r4_2"/>
    <property type="match status" value="1"/>
</dbReference>
<evidence type="ECO:0000313" key="3">
    <source>
        <dbReference type="EMBL" id="EMA15962.1"/>
    </source>
</evidence>
<dbReference type="GO" id="GO:0016987">
    <property type="term" value="F:sigma factor activity"/>
    <property type="evidence" value="ECO:0007669"/>
    <property type="project" value="InterPro"/>
</dbReference>
<feature type="region of interest" description="Disordered" evidence="1">
    <location>
        <begin position="172"/>
        <end position="195"/>
    </location>
</feature>
<evidence type="ECO:0000259" key="2">
    <source>
        <dbReference type="Pfam" id="PF08281"/>
    </source>
</evidence>
<name>M0K3F1_9EURY</name>
<organism evidence="3 4">
    <name type="scientific">Haloarcula amylolytica JCM 13557</name>
    <dbReference type="NCBI Taxonomy" id="1227452"/>
    <lineage>
        <taxon>Archaea</taxon>
        <taxon>Methanobacteriati</taxon>
        <taxon>Methanobacteriota</taxon>
        <taxon>Stenosarchaea group</taxon>
        <taxon>Halobacteria</taxon>
        <taxon>Halobacteriales</taxon>
        <taxon>Haloarculaceae</taxon>
        <taxon>Haloarcula</taxon>
    </lineage>
</organism>
<sequence>MPHQPTVSEERELGFPRHLPDQEAILIGRIGGDSDLSGNAAYYIHGQNDVLIGQYKQKEFWPEYAVGCESRLMSACVREFSTANIETELSSIGKALLQAWHFGDLTPLSHKQAHVYALRERGKFSRDETASILSISPNTVDTHLQRAKEKLSAAENLVQFVRVDSEDLANAHPDFFDESDIDDDTSSSNDLTPLS</sequence>
<proteinExistence type="predicted"/>
<feature type="compositionally biased region" description="Low complexity" evidence="1">
    <location>
        <begin position="186"/>
        <end position="195"/>
    </location>
</feature>